<dbReference type="EMBL" id="BGPR01000228">
    <property type="protein sequence ID" value="GBM06395.1"/>
    <property type="molecule type" value="Genomic_DNA"/>
</dbReference>
<name>A0A4Y2CSY7_ARAVE</name>
<evidence type="ECO:0000313" key="2">
    <source>
        <dbReference type="Proteomes" id="UP000499080"/>
    </source>
</evidence>
<proteinExistence type="predicted"/>
<dbReference type="OrthoDB" id="10539026at2759"/>
<keyword evidence="2" id="KW-1185">Reference proteome</keyword>
<comment type="caution">
    <text evidence="1">The sequence shown here is derived from an EMBL/GenBank/DDBJ whole genome shotgun (WGS) entry which is preliminary data.</text>
</comment>
<organism evidence="1 2">
    <name type="scientific">Araneus ventricosus</name>
    <name type="common">Orbweaver spider</name>
    <name type="synonym">Epeira ventricosa</name>
    <dbReference type="NCBI Taxonomy" id="182803"/>
    <lineage>
        <taxon>Eukaryota</taxon>
        <taxon>Metazoa</taxon>
        <taxon>Ecdysozoa</taxon>
        <taxon>Arthropoda</taxon>
        <taxon>Chelicerata</taxon>
        <taxon>Arachnida</taxon>
        <taxon>Araneae</taxon>
        <taxon>Araneomorphae</taxon>
        <taxon>Entelegynae</taxon>
        <taxon>Araneoidea</taxon>
        <taxon>Araneidae</taxon>
        <taxon>Araneus</taxon>
    </lineage>
</organism>
<reference evidence="1 2" key="1">
    <citation type="journal article" date="2019" name="Sci. Rep.">
        <title>Orb-weaving spider Araneus ventricosus genome elucidates the spidroin gene catalogue.</title>
        <authorList>
            <person name="Kono N."/>
            <person name="Nakamura H."/>
            <person name="Ohtoshi R."/>
            <person name="Moran D.A.P."/>
            <person name="Shinohara A."/>
            <person name="Yoshida Y."/>
            <person name="Fujiwara M."/>
            <person name="Mori M."/>
            <person name="Tomita M."/>
            <person name="Arakawa K."/>
        </authorList>
    </citation>
    <scope>NUCLEOTIDE SEQUENCE [LARGE SCALE GENOMIC DNA]</scope>
</reference>
<sequence length="103" mass="11833">MAEFTKWYQCFLQPETFLSLSRLLPVCFGNGILPSESLAAGTFLYPLLFEVENHHSFSTSVMGKKIAHCLWFLCRPYIAVLFGPLFHFRLHYLTQITVAGIKM</sequence>
<accession>A0A4Y2CSY7</accession>
<dbReference type="Proteomes" id="UP000499080">
    <property type="component" value="Unassembled WGS sequence"/>
</dbReference>
<protein>
    <submittedName>
        <fullName evidence="1">Uncharacterized protein</fullName>
    </submittedName>
</protein>
<evidence type="ECO:0000313" key="1">
    <source>
        <dbReference type="EMBL" id="GBM06395.1"/>
    </source>
</evidence>
<dbReference type="AlphaFoldDB" id="A0A4Y2CSY7"/>
<gene>
    <name evidence="1" type="ORF">AVEN_266350_1</name>
</gene>